<keyword evidence="2" id="KW-1185">Reference proteome</keyword>
<reference evidence="1" key="1">
    <citation type="journal article" date="2022" name="bioRxiv">
        <title>Sequencing and chromosome-scale assembly of the giantPleurodeles waltlgenome.</title>
        <authorList>
            <person name="Brown T."/>
            <person name="Elewa A."/>
            <person name="Iarovenko S."/>
            <person name="Subramanian E."/>
            <person name="Araus A.J."/>
            <person name="Petzold A."/>
            <person name="Susuki M."/>
            <person name="Suzuki K.-i.T."/>
            <person name="Hayashi T."/>
            <person name="Toyoda A."/>
            <person name="Oliveira C."/>
            <person name="Osipova E."/>
            <person name="Leigh N.D."/>
            <person name="Simon A."/>
            <person name="Yun M.H."/>
        </authorList>
    </citation>
    <scope>NUCLEOTIDE SEQUENCE</scope>
    <source>
        <strain evidence="1">20211129_DDA</strain>
        <tissue evidence="1">Liver</tissue>
    </source>
</reference>
<sequence length="204" mass="23184">MQTTGATIVEPFADYYENLYASKTDMSAEVCKDFLRDIQLQELQKDDRDALEVEMMEEEVTLALRDLQMGKAAVLNGIPVKLYKGMATVIASPLPEMHKEARDKGCLPADQRAATITVKYKEGKPSRGVQETDSGNASLGWLWVVEPKYDMHLRLAYASVGLYDDDCGFKWWADYYVELVLFIFVNPFDVVLFIEENRVGYQIS</sequence>
<dbReference type="EMBL" id="JANPWB010000011">
    <property type="protein sequence ID" value="KAJ1127304.1"/>
    <property type="molecule type" value="Genomic_DNA"/>
</dbReference>
<organism evidence="1 2">
    <name type="scientific">Pleurodeles waltl</name>
    <name type="common">Iberian ribbed newt</name>
    <dbReference type="NCBI Taxonomy" id="8319"/>
    <lineage>
        <taxon>Eukaryota</taxon>
        <taxon>Metazoa</taxon>
        <taxon>Chordata</taxon>
        <taxon>Craniata</taxon>
        <taxon>Vertebrata</taxon>
        <taxon>Euteleostomi</taxon>
        <taxon>Amphibia</taxon>
        <taxon>Batrachia</taxon>
        <taxon>Caudata</taxon>
        <taxon>Salamandroidea</taxon>
        <taxon>Salamandridae</taxon>
        <taxon>Pleurodelinae</taxon>
        <taxon>Pleurodeles</taxon>
    </lineage>
</organism>
<name>A0AAV7PHL1_PLEWA</name>
<gene>
    <name evidence="1" type="ORF">NDU88_005707</name>
</gene>
<dbReference type="AlphaFoldDB" id="A0AAV7PHL1"/>
<comment type="caution">
    <text evidence="1">The sequence shown here is derived from an EMBL/GenBank/DDBJ whole genome shotgun (WGS) entry which is preliminary data.</text>
</comment>
<protein>
    <submittedName>
        <fullName evidence="1">Uncharacterized protein</fullName>
    </submittedName>
</protein>
<proteinExistence type="predicted"/>
<evidence type="ECO:0000313" key="1">
    <source>
        <dbReference type="EMBL" id="KAJ1127304.1"/>
    </source>
</evidence>
<dbReference type="Proteomes" id="UP001066276">
    <property type="component" value="Chromosome 7"/>
</dbReference>
<evidence type="ECO:0000313" key="2">
    <source>
        <dbReference type="Proteomes" id="UP001066276"/>
    </source>
</evidence>
<accession>A0AAV7PHL1</accession>